<keyword evidence="2" id="KW-1133">Transmembrane helix</keyword>
<keyword evidence="2" id="KW-0472">Membrane</keyword>
<evidence type="ECO:0000313" key="3">
    <source>
        <dbReference type="EMBL" id="EWM30603.1"/>
    </source>
</evidence>
<feature type="transmembrane region" description="Helical" evidence="2">
    <location>
        <begin position="127"/>
        <end position="148"/>
    </location>
</feature>
<comment type="caution">
    <text evidence="3">The sequence shown here is derived from an EMBL/GenBank/DDBJ whole genome shotgun (WGS) entry which is preliminary data.</text>
</comment>
<protein>
    <recommendedName>
        <fullName evidence="5">Transmembrane protein</fullName>
    </recommendedName>
</protein>
<dbReference type="Proteomes" id="UP000019335">
    <property type="component" value="Chromosome 1"/>
</dbReference>
<dbReference type="OrthoDB" id="196644at2759"/>
<feature type="transmembrane region" description="Helical" evidence="2">
    <location>
        <begin position="12"/>
        <end position="33"/>
    </location>
</feature>
<feature type="region of interest" description="Disordered" evidence="1">
    <location>
        <begin position="287"/>
        <end position="370"/>
    </location>
</feature>
<feature type="transmembrane region" description="Helical" evidence="2">
    <location>
        <begin position="40"/>
        <end position="61"/>
    </location>
</feature>
<dbReference type="EMBL" id="AZIL01000025">
    <property type="protein sequence ID" value="EWM30603.1"/>
    <property type="molecule type" value="Genomic_DNA"/>
</dbReference>
<evidence type="ECO:0000256" key="1">
    <source>
        <dbReference type="SAM" id="MobiDB-lite"/>
    </source>
</evidence>
<evidence type="ECO:0008006" key="5">
    <source>
        <dbReference type="Google" id="ProtNLM"/>
    </source>
</evidence>
<accession>W7U495</accession>
<gene>
    <name evidence="3" type="ORF">Naga_100129g14</name>
</gene>
<dbReference type="AlphaFoldDB" id="W7U495"/>
<evidence type="ECO:0000313" key="4">
    <source>
        <dbReference type="Proteomes" id="UP000019335"/>
    </source>
</evidence>
<organism evidence="3 4">
    <name type="scientific">Nannochloropsis gaditana</name>
    <dbReference type="NCBI Taxonomy" id="72520"/>
    <lineage>
        <taxon>Eukaryota</taxon>
        <taxon>Sar</taxon>
        <taxon>Stramenopiles</taxon>
        <taxon>Ochrophyta</taxon>
        <taxon>Eustigmatophyceae</taxon>
        <taxon>Eustigmatales</taxon>
        <taxon>Monodopsidaceae</taxon>
        <taxon>Nannochloropsis</taxon>
    </lineage>
</organism>
<evidence type="ECO:0000256" key="2">
    <source>
        <dbReference type="SAM" id="Phobius"/>
    </source>
</evidence>
<proteinExistence type="predicted"/>
<keyword evidence="2" id="KW-0812">Transmembrane</keyword>
<name>W7U495_9STRA</name>
<feature type="transmembrane region" description="Helical" evidence="2">
    <location>
        <begin position="168"/>
        <end position="190"/>
    </location>
</feature>
<sequence>MDFCYPLSTWSFAVHTACASVAFVCLFPAVYFGYQIQHRLIFMTPTLCFALAYENLLLVVPNTPFCTLSAQRFGWIMNAVIPPLFLVASFETGYAVHKHRSVKYLGINFDEGKRVDTAPCSWFLRNLVRLIALALFFMGLIVNFSVFFPDASDNAGMSGYLGLGRGDVAHYYVSIVPSLVFSLVTLVIAATIKRYGRHSTLLIPRSCGWNWLLLGSLLQTAGQFPASTALYPSTSMAGQVVLLISLLLTHRLVLLDMGEAAKITEFLRRQKAVQQRLAVGGWVEARRGRKDGGGSRRRGRAGGRAVADERPPPPRKTRTETVAFSSPGRERRVGIGTREGMGGSRDVAGERACGFGDGGREGSTGRRRSR</sequence>
<keyword evidence="4" id="KW-1185">Reference proteome</keyword>
<feature type="transmembrane region" description="Helical" evidence="2">
    <location>
        <begin position="73"/>
        <end position="96"/>
    </location>
</feature>
<reference evidence="3 4" key="1">
    <citation type="journal article" date="2014" name="Mol. Plant">
        <title>Chromosome Scale Genome Assembly and Transcriptome Profiling of Nannochloropsis gaditana in Nitrogen Depletion.</title>
        <authorList>
            <person name="Corteggiani Carpinelli E."/>
            <person name="Telatin A."/>
            <person name="Vitulo N."/>
            <person name="Forcato C."/>
            <person name="D'Angelo M."/>
            <person name="Schiavon R."/>
            <person name="Vezzi A."/>
            <person name="Giacometti G.M."/>
            <person name="Morosinotto T."/>
            <person name="Valle G."/>
        </authorList>
    </citation>
    <scope>NUCLEOTIDE SEQUENCE [LARGE SCALE GENOMIC DNA]</scope>
    <source>
        <strain evidence="3 4">B-31</strain>
    </source>
</reference>